<protein>
    <recommendedName>
        <fullName evidence="3">Reverse transcriptase</fullName>
    </recommendedName>
</protein>
<reference evidence="1" key="2">
    <citation type="submission" date="2025-09" db="UniProtKB">
        <authorList>
            <consortium name="Ensembl"/>
        </authorList>
    </citation>
    <scope>IDENTIFICATION</scope>
</reference>
<dbReference type="OrthoDB" id="9909555at2759"/>
<dbReference type="Ensembl" id="ENSLLET00000043796.1">
    <property type="protein sequence ID" value="ENSLLEP00000042114.1"/>
    <property type="gene ID" value="ENSLLEG00000026804.1"/>
</dbReference>
<evidence type="ECO:0008006" key="3">
    <source>
        <dbReference type="Google" id="ProtNLM"/>
    </source>
</evidence>
<organism evidence="1 2">
    <name type="scientific">Leptobrachium leishanense</name>
    <name type="common">Leishan spiny toad</name>
    <dbReference type="NCBI Taxonomy" id="445787"/>
    <lineage>
        <taxon>Eukaryota</taxon>
        <taxon>Metazoa</taxon>
        <taxon>Chordata</taxon>
        <taxon>Craniata</taxon>
        <taxon>Vertebrata</taxon>
        <taxon>Euteleostomi</taxon>
        <taxon>Amphibia</taxon>
        <taxon>Batrachia</taxon>
        <taxon>Anura</taxon>
        <taxon>Pelobatoidea</taxon>
        <taxon>Megophryidae</taxon>
        <taxon>Leptobrachium</taxon>
    </lineage>
</organism>
<dbReference type="PANTHER" id="PTHR21301">
    <property type="entry name" value="REVERSE TRANSCRIPTASE"/>
    <property type="match status" value="1"/>
</dbReference>
<proteinExistence type="predicted"/>
<reference evidence="1" key="1">
    <citation type="submission" date="2025-08" db="UniProtKB">
        <authorList>
            <consortium name="Ensembl"/>
        </authorList>
    </citation>
    <scope>IDENTIFICATION</scope>
</reference>
<evidence type="ECO:0000313" key="1">
    <source>
        <dbReference type="Ensembl" id="ENSLLEP00000042114.1"/>
    </source>
</evidence>
<keyword evidence="2" id="KW-1185">Reference proteome</keyword>
<name>A0A8C5QSP0_9ANUR</name>
<accession>A0A8C5QSP0</accession>
<dbReference type="GeneTree" id="ENSGT00940000154669"/>
<dbReference type="Proteomes" id="UP000694569">
    <property type="component" value="Unplaced"/>
</dbReference>
<dbReference type="PANTHER" id="PTHR21301:SF12">
    <property type="match status" value="1"/>
</dbReference>
<evidence type="ECO:0000313" key="2">
    <source>
        <dbReference type="Proteomes" id="UP000694569"/>
    </source>
</evidence>
<dbReference type="AlphaFoldDB" id="A0A8C5QSP0"/>
<sequence>MERRVTEENKYKQTSLREKSKFYPRHMLSKEIEAFDQIITSEIRKEEKKPKRNRPSNLSKEENVALKECDTKELIVKPADKGGGIVILNKERYETEALRLLGDQNVYKILRGDPTVKITNQFFSYLDKGRELDILKEEEHLYLKVKYPRIPVFYYLPKIHKNRANPPGRPIVSGIGSISSRVSEYVDHLLQPVVIQTPSYIKDTMSRLKELEKIIWKHDLILATCDVNSLYTIILHQLGCEAVEHFLKELGKFEEDQIEYLVEGIKLILENNYFWYGGQYYLQLTGMAMGTRFAPSYANLFMLYWEHQMVWAGHGWGQHL</sequence>